<evidence type="ECO:0000313" key="1">
    <source>
        <dbReference type="EMBL" id="MEB3072064.1"/>
    </source>
</evidence>
<evidence type="ECO:0000313" key="2">
    <source>
        <dbReference type="Proteomes" id="UP001299283"/>
    </source>
</evidence>
<dbReference type="Proteomes" id="UP001299283">
    <property type="component" value="Unassembled WGS sequence"/>
</dbReference>
<organism evidence="1 2">
    <name type="scientific">[Mycobacterium] vasticus</name>
    <dbReference type="NCBI Taxonomy" id="2875777"/>
    <lineage>
        <taxon>Bacteria</taxon>
        <taxon>Bacillati</taxon>
        <taxon>Actinomycetota</taxon>
        <taxon>Actinomycetes</taxon>
        <taxon>Mycobacteriales</taxon>
        <taxon>Mycobacteriaceae</taxon>
        <taxon>Mycolicibacter</taxon>
    </lineage>
</organism>
<accession>A0ABU5Z775</accession>
<feature type="non-terminal residue" evidence="1">
    <location>
        <position position="1"/>
    </location>
</feature>
<comment type="caution">
    <text evidence="1">The sequence shown here is derived from an EMBL/GenBank/DDBJ whole genome shotgun (WGS) entry which is preliminary data.</text>
</comment>
<gene>
    <name evidence="1" type="ORF">K5L39_23100</name>
</gene>
<reference evidence="1 2" key="1">
    <citation type="submission" date="2023-12" db="EMBL/GenBank/DDBJ databases">
        <title>Description of new species of Mycobacterium terrae complex isolated from sewage at the Sao Paulo Zoological Park Foundation in Brazil.</title>
        <authorList>
            <person name="Romagnoli C.L."/>
            <person name="Conceicao E.C."/>
            <person name="Machado E."/>
            <person name="Barreto L.B.P.F."/>
            <person name="Sharma A."/>
            <person name="Silva N.M."/>
            <person name="Marques L.E."/>
            <person name="Juliana M.A."/>
            <person name="Lourenco M.C.S."/>
            <person name="Digiampietri L.A."/>
            <person name="Suffys P.N."/>
            <person name="Viana-Niero C."/>
        </authorList>
    </citation>
    <scope>NUCLEOTIDE SEQUENCE [LARGE SCALE GENOMIC DNA]</scope>
    <source>
        <strain evidence="1 2">MYC017</strain>
    </source>
</reference>
<dbReference type="EMBL" id="JAYJJQ010000052">
    <property type="protein sequence ID" value="MEB3072064.1"/>
    <property type="molecule type" value="Genomic_DNA"/>
</dbReference>
<dbReference type="RefSeq" id="WP_329779810.1">
    <property type="nucleotide sequence ID" value="NZ_JAYJJQ010000052.1"/>
</dbReference>
<protein>
    <submittedName>
        <fullName evidence="1">Uncharacterized protein</fullName>
    </submittedName>
</protein>
<proteinExistence type="predicted"/>
<name>A0ABU5Z775_9MYCO</name>
<keyword evidence="2" id="KW-1185">Reference proteome</keyword>
<sequence>TRVGIFDERQWGISVSAVTIKEALTHPLSPTNTPTAVTLGLALDGGCGQAGCDMDRGGVRGCDRTKSEKSIRLSHQT</sequence>